<dbReference type="Gene3D" id="1.10.238.10">
    <property type="entry name" value="EF-hand"/>
    <property type="match status" value="3"/>
</dbReference>
<feature type="domain" description="EF-hand" evidence="5">
    <location>
        <begin position="156"/>
        <end position="191"/>
    </location>
</feature>
<reference evidence="6 7" key="1">
    <citation type="submission" date="2023-07" db="EMBL/GenBank/DDBJ databases">
        <title>Sorghum-associated microbial communities from plants grown in Nebraska, USA.</title>
        <authorList>
            <person name="Schachtman D."/>
        </authorList>
    </citation>
    <scope>NUCLEOTIDE SEQUENCE [LARGE SCALE GENOMIC DNA]</scope>
    <source>
        <strain evidence="6 7">BE198</strain>
    </source>
</reference>
<evidence type="ECO:0000256" key="3">
    <source>
        <dbReference type="SAM" id="MobiDB-lite"/>
    </source>
</evidence>
<dbReference type="SMART" id="SM00054">
    <property type="entry name" value="EFh"/>
    <property type="match status" value="3"/>
</dbReference>
<keyword evidence="7" id="KW-1185">Reference proteome</keyword>
<dbReference type="Proteomes" id="UP001251524">
    <property type="component" value="Unassembled WGS sequence"/>
</dbReference>
<dbReference type="SUPFAM" id="SSF47473">
    <property type="entry name" value="EF-hand"/>
    <property type="match status" value="2"/>
</dbReference>
<dbReference type="PANTHER" id="PTHR10827:SF98">
    <property type="entry name" value="45 KDA CALCIUM-BINDING PROTEIN"/>
    <property type="match status" value="1"/>
</dbReference>
<feature type="chain" id="PRO_5045763604" evidence="4">
    <location>
        <begin position="26"/>
        <end position="213"/>
    </location>
</feature>
<evidence type="ECO:0000256" key="4">
    <source>
        <dbReference type="SAM" id="SignalP"/>
    </source>
</evidence>
<dbReference type="Pfam" id="PF13202">
    <property type="entry name" value="EF-hand_5"/>
    <property type="match status" value="4"/>
</dbReference>
<keyword evidence="1" id="KW-0479">Metal-binding</keyword>
<comment type="caution">
    <text evidence="6">The sequence shown here is derived from an EMBL/GenBank/DDBJ whole genome shotgun (WGS) entry which is preliminary data.</text>
</comment>
<evidence type="ECO:0000313" key="6">
    <source>
        <dbReference type="EMBL" id="MDR7136360.1"/>
    </source>
</evidence>
<dbReference type="PROSITE" id="PS00018">
    <property type="entry name" value="EF_HAND_1"/>
    <property type="match status" value="2"/>
</dbReference>
<evidence type="ECO:0000259" key="5">
    <source>
        <dbReference type="PROSITE" id="PS50222"/>
    </source>
</evidence>
<keyword evidence="4" id="KW-0732">Signal</keyword>
<dbReference type="PANTHER" id="PTHR10827">
    <property type="entry name" value="RETICULOCALBIN"/>
    <property type="match status" value="1"/>
</dbReference>
<dbReference type="InterPro" id="IPR018247">
    <property type="entry name" value="EF_Hand_1_Ca_BS"/>
</dbReference>
<sequence length="213" mass="23956">MNHRKLFRPLLLAAAVAAIAGAAVAAPQAQPSDAQPQEHSRHARIDVNGDGVIDRTEAAANPRLAAKFDELDKNRDGKIDASERPDKGRHGRGGHGIQPLIEADKDQDGRISRTEAGQVLWLEKIFAEVDGNRDGYVVRSELRSYHEKLRPQREAERAKRFDEHFAQADLNHDGKLSRLEVSEKMPQLSESFAFMDEDRDGFLTRDDLRHSRH</sequence>
<feature type="region of interest" description="Disordered" evidence="3">
    <location>
        <begin position="68"/>
        <end position="104"/>
    </location>
</feature>
<dbReference type="RefSeq" id="WP_310064724.1">
    <property type="nucleotide sequence ID" value="NZ_JAVDVY010000004.1"/>
</dbReference>
<feature type="compositionally biased region" description="Basic and acidic residues" evidence="3">
    <location>
        <begin position="68"/>
        <end position="88"/>
    </location>
</feature>
<dbReference type="InterPro" id="IPR002048">
    <property type="entry name" value="EF_hand_dom"/>
</dbReference>
<proteinExistence type="predicted"/>
<evidence type="ECO:0000256" key="2">
    <source>
        <dbReference type="ARBA" id="ARBA00022737"/>
    </source>
</evidence>
<evidence type="ECO:0000313" key="7">
    <source>
        <dbReference type="Proteomes" id="UP001251524"/>
    </source>
</evidence>
<feature type="signal peptide" evidence="4">
    <location>
        <begin position="1"/>
        <end position="25"/>
    </location>
</feature>
<dbReference type="InterPro" id="IPR011992">
    <property type="entry name" value="EF-hand-dom_pair"/>
</dbReference>
<protein>
    <submittedName>
        <fullName evidence="6">Ca2+-binding EF-hand superfamily protein</fullName>
    </submittedName>
</protein>
<organism evidence="6 7">
    <name type="scientific">Lysobacter niastensis</name>
    <dbReference type="NCBI Taxonomy" id="380629"/>
    <lineage>
        <taxon>Bacteria</taxon>
        <taxon>Pseudomonadati</taxon>
        <taxon>Pseudomonadota</taxon>
        <taxon>Gammaproteobacteria</taxon>
        <taxon>Lysobacterales</taxon>
        <taxon>Lysobacteraceae</taxon>
        <taxon>Lysobacter</taxon>
    </lineage>
</organism>
<keyword evidence="2" id="KW-0677">Repeat</keyword>
<gene>
    <name evidence="6" type="ORF">J2X06_003586</name>
</gene>
<dbReference type="PROSITE" id="PS50222">
    <property type="entry name" value="EF_HAND_2"/>
    <property type="match status" value="2"/>
</dbReference>
<accession>A0ABU1WGB4</accession>
<dbReference type="EMBL" id="JAVDVY010000004">
    <property type="protein sequence ID" value="MDR7136360.1"/>
    <property type="molecule type" value="Genomic_DNA"/>
</dbReference>
<name>A0ABU1WGB4_9GAMM</name>
<evidence type="ECO:0000256" key="1">
    <source>
        <dbReference type="ARBA" id="ARBA00022723"/>
    </source>
</evidence>
<feature type="domain" description="EF-hand" evidence="5">
    <location>
        <begin position="117"/>
        <end position="152"/>
    </location>
</feature>
<dbReference type="Pfam" id="PF13499">
    <property type="entry name" value="EF-hand_7"/>
    <property type="match status" value="1"/>
</dbReference>